<reference evidence="1 2" key="2">
    <citation type="submission" date="2007-09" db="EMBL/GenBank/DDBJ databases">
        <title>Draft genome sequence of Clostridium bolteae (ATCC BAA-613).</title>
        <authorList>
            <person name="Sudarsanam P."/>
            <person name="Ley R."/>
            <person name="Guruge J."/>
            <person name="Turnbaugh P.J."/>
            <person name="Mahowald M."/>
            <person name="Liep D."/>
            <person name="Gordon J."/>
        </authorList>
    </citation>
    <scope>NUCLEOTIDE SEQUENCE [LARGE SCALE GENOMIC DNA]</scope>
    <source>
        <strain evidence="2">ATCC BAA-613 / DSM 15670 / CCUG 46953 / JCM 12243 / WAL 16351</strain>
    </source>
</reference>
<reference evidence="1 2" key="1">
    <citation type="submission" date="2007-08" db="EMBL/GenBank/DDBJ databases">
        <authorList>
            <person name="Fulton L."/>
            <person name="Clifton S."/>
            <person name="Fulton B."/>
            <person name="Xu J."/>
            <person name="Minx P."/>
            <person name="Pepin K.H."/>
            <person name="Johnson M."/>
            <person name="Thiruvilangam P."/>
            <person name="Bhonagiri V."/>
            <person name="Nash W.E."/>
            <person name="Mardis E.R."/>
            <person name="Wilson R.K."/>
        </authorList>
    </citation>
    <scope>NUCLEOTIDE SEQUENCE [LARGE SCALE GENOMIC DNA]</scope>
    <source>
        <strain evidence="2">ATCC BAA-613 / DSM 15670 / CCUG 46953 / JCM 12243 / WAL 16351</strain>
    </source>
</reference>
<dbReference type="HOGENOM" id="CLU_2841980_0_0_9"/>
<name>A8RNK2_ENTBW</name>
<comment type="caution">
    <text evidence="1">The sequence shown here is derived from an EMBL/GenBank/DDBJ whole genome shotgun (WGS) entry which is preliminary data.</text>
</comment>
<dbReference type="PaxDb" id="411902-CLOBOL_02223"/>
<evidence type="ECO:0000313" key="1">
    <source>
        <dbReference type="EMBL" id="EDP17646.1"/>
    </source>
</evidence>
<organism evidence="1 2">
    <name type="scientific">Enterocloster bolteae (strain ATCC BAA-613 / DSM 15670 / CCUG 46953 / JCM 12243 / WAL 16351)</name>
    <name type="common">Clostridium bolteae</name>
    <dbReference type="NCBI Taxonomy" id="411902"/>
    <lineage>
        <taxon>Bacteria</taxon>
        <taxon>Bacillati</taxon>
        <taxon>Bacillota</taxon>
        <taxon>Clostridia</taxon>
        <taxon>Lachnospirales</taxon>
        <taxon>Lachnospiraceae</taxon>
        <taxon>Enterocloster</taxon>
    </lineage>
</organism>
<dbReference type="EMBL" id="ABCC02000022">
    <property type="protein sequence ID" value="EDP17646.1"/>
    <property type="molecule type" value="Genomic_DNA"/>
</dbReference>
<sequence length="65" mass="7494">MLCADGQADCILLNALFQQFFREELGMGDTGRVDYEALYIGYIASREKIYRLSINLQDFSWPPLI</sequence>
<evidence type="ECO:0000313" key="2">
    <source>
        <dbReference type="Proteomes" id="UP000005396"/>
    </source>
</evidence>
<gene>
    <name evidence="1" type="ORF">CLOBOL_02223</name>
</gene>
<protein>
    <submittedName>
        <fullName evidence="1">Uncharacterized protein</fullName>
    </submittedName>
</protein>
<dbReference type="Proteomes" id="UP000005396">
    <property type="component" value="Unassembled WGS sequence"/>
</dbReference>
<dbReference type="AlphaFoldDB" id="A8RNK2"/>
<accession>A8RNK2</accession>
<proteinExistence type="predicted"/>